<evidence type="ECO:0000313" key="2">
    <source>
        <dbReference type="Proteomes" id="UP000887116"/>
    </source>
</evidence>
<evidence type="ECO:0000313" key="1">
    <source>
        <dbReference type="EMBL" id="GFQ92175.1"/>
    </source>
</evidence>
<gene>
    <name evidence="1" type="ORF">TNCT_545321</name>
</gene>
<comment type="caution">
    <text evidence="1">The sequence shown here is derived from an EMBL/GenBank/DDBJ whole genome shotgun (WGS) entry which is preliminary data.</text>
</comment>
<dbReference type="OrthoDB" id="6508243at2759"/>
<dbReference type="PANTHER" id="PTHR46601">
    <property type="entry name" value="ULP_PROTEASE DOMAIN-CONTAINING PROTEIN"/>
    <property type="match status" value="1"/>
</dbReference>
<sequence length="135" mass="15774">MKIACPQLRCMQRIHHWSITIGSNPSVNREAGIFQNQRPKQVLIIKSFNEALDELRDSTAKCKFYSFVKNVQSDYFQNIKQDLTSEKAIVQIDFAENYTLISQYEIQSAHWSQTSHAFHVLYLDYRQTPFSGHSK</sequence>
<name>A0A8X6J579_TRICU</name>
<dbReference type="Proteomes" id="UP000887116">
    <property type="component" value="Unassembled WGS sequence"/>
</dbReference>
<accession>A0A8X6J579</accession>
<dbReference type="AlphaFoldDB" id="A0A8X6J579"/>
<reference evidence="1" key="1">
    <citation type="submission" date="2020-07" db="EMBL/GenBank/DDBJ databases">
        <title>Multicomponent nature underlies the extraordinary mechanical properties of spider dragline silk.</title>
        <authorList>
            <person name="Kono N."/>
            <person name="Nakamura H."/>
            <person name="Mori M."/>
            <person name="Yoshida Y."/>
            <person name="Ohtoshi R."/>
            <person name="Malay A.D."/>
            <person name="Moran D.A.P."/>
            <person name="Tomita M."/>
            <person name="Numata K."/>
            <person name="Arakawa K."/>
        </authorList>
    </citation>
    <scope>NUCLEOTIDE SEQUENCE</scope>
</reference>
<dbReference type="PANTHER" id="PTHR46601:SF1">
    <property type="entry name" value="ADF-H DOMAIN-CONTAINING PROTEIN"/>
    <property type="match status" value="1"/>
</dbReference>
<protein>
    <submittedName>
        <fullName evidence="1">Uncharacterized protein</fullName>
    </submittedName>
</protein>
<organism evidence="1 2">
    <name type="scientific">Trichonephila clavata</name>
    <name type="common">Joro spider</name>
    <name type="synonym">Nephila clavata</name>
    <dbReference type="NCBI Taxonomy" id="2740835"/>
    <lineage>
        <taxon>Eukaryota</taxon>
        <taxon>Metazoa</taxon>
        <taxon>Ecdysozoa</taxon>
        <taxon>Arthropoda</taxon>
        <taxon>Chelicerata</taxon>
        <taxon>Arachnida</taxon>
        <taxon>Araneae</taxon>
        <taxon>Araneomorphae</taxon>
        <taxon>Entelegynae</taxon>
        <taxon>Araneoidea</taxon>
        <taxon>Nephilidae</taxon>
        <taxon>Trichonephila</taxon>
    </lineage>
</organism>
<keyword evidence="2" id="KW-1185">Reference proteome</keyword>
<proteinExistence type="predicted"/>
<dbReference type="EMBL" id="BMAO01004074">
    <property type="protein sequence ID" value="GFQ92175.1"/>
    <property type="molecule type" value="Genomic_DNA"/>
</dbReference>